<comment type="caution">
    <text evidence="2">The sequence shown here is derived from an EMBL/GenBank/DDBJ whole genome shotgun (WGS) entry which is preliminary data.</text>
</comment>
<organism evidence="2 3">
    <name type="scientific">Periplaneta americana</name>
    <name type="common">American cockroach</name>
    <name type="synonym">Blatta americana</name>
    <dbReference type="NCBI Taxonomy" id="6978"/>
    <lineage>
        <taxon>Eukaryota</taxon>
        <taxon>Metazoa</taxon>
        <taxon>Ecdysozoa</taxon>
        <taxon>Arthropoda</taxon>
        <taxon>Hexapoda</taxon>
        <taxon>Insecta</taxon>
        <taxon>Pterygota</taxon>
        <taxon>Neoptera</taxon>
        <taxon>Polyneoptera</taxon>
        <taxon>Dictyoptera</taxon>
        <taxon>Blattodea</taxon>
        <taxon>Blattoidea</taxon>
        <taxon>Blattidae</taxon>
        <taxon>Blattinae</taxon>
        <taxon>Periplaneta</taxon>
    </lineage>
</organism>
<accession>A0ABQ8SR15</accession>
<name>A0ABQ8SR15_PERAM</name>
<evidence type="ECO:0000313" key="2">
    <source>
        <dbReference type="EMBL" id="KAJ4436160.1"/>
    </source>
</evidence>
<dbReference type="EMBL" id="JAJSOF020000023">
    <property type="protein sequence ID" value="KAJ4436160.1"/>
    <property type="molecule type" value="Genomic_DNA"/>
</dbReference>
<evidence type="ECO:0000313" key="3">
    <source>
        <dbReference type="Proteomes" id="UP001148838"/>
    </source>
</evidence>
<sequence length="268" mass="30617">MSEQDKMILSSTFQALHAAAIPRRYVYSTALLPHEKSTDCPDVKTQKLKVDMFKKKPHIDVSLTCEHDPKLQDYCVCPQNMPQFDSEGIPNQAPETNKPMILNGPTSRNRQGSDQVQNVIQSFDVKDAFAIPIAQHLLVDSSIKQLLEYIESNYGFIPDCETALENSGTKLVDQISLLRNIWKKVTQVDDKISKITSAKITNMLKKMVDIIKFSSAQRTYLRQYEYTELKNTEDYVKLIYKFTLRGYTSSNCKFESIPSSTEDLPMQI</sequence>
<proteinExistence type="predicted"/>
<dbReference type="Proteomes" id="UP001148838">
    <property type="component" value="Unassembled WGS sequence"/>
</dbReference>
<reference evidence="2 3" key="1">
    <citation type="journal article" date="2022" name="Allergy">
        <title>Genome assembly and annotation of Periplaneta americana reveal a comprehensive cockroach allergen profile.</title>
        <authorList>
            <person name="Wang L."/>
            <person name="Xiong Q."/>
            <person name="Saelim N."/>
            <person name="Wang L."/>
            <person name="Nong W."/>
            <person name="Wan A.T."/>
            <person name="Shi M."/>
            <person name="Liu X."/>
            <person name="Cao Q."/>
            <person name="Hui J.H.L."/>
            <person name="Sookrung N."/>
            <person name="Leung T.F."/>
            <person name="Tungtrongchitr A."/>
            <person name="Tsui S.K.W."/>
        </authorList>
    </citation>
    <scope>NUCLEOTIDE SEQUENCE [LARGE SCALE GENOMIC DNA]</scope>
    <source>
        <strain evidence="2">PWHHKU_190912</strain>
    </source>
</reference>
<gene>
    <name evidence="2" type="ORF">ANN_18790</name>
</gene>
<protein>
    <submittedName>
        <fullName evidence="2">Uncharacterized protein</fullName>
    </submittedName>
</protein>
<feature type="region of interest" description="Disordered" evidence="1">
    <location>
        <begin position="89"/>
        <end position="112"/>
    </location>
</feature>
<evidence type="ECO:0000256" key="1">
    <source>
        <dbReference type="SAM" id="MobiDB-lite"/>
    </source>
</evidence>
<keyword evidence="3" id="KW-1185">Reference proteome</keyword>